<feature type="region of interest" description="Disordered" evidence="1">
    <location>
        <begin position="678"/>
        <end position="698"/>
    </location>
</feature>
<name>A0ABN9VGS8_9DINO</name>
<gene>
    <name evidence="2" type="ORF">PCOR1329_LOCUS57313</name>
</gene>
<keyword evidence="3" id="KW-1185">Reference proteome</keyword>
<reference evidence="2" key="1">
    <citation type="submission" date="2023-10" db="EMBL/GenBank/DDBJ databases">
        <authorList>
            <person name="Chen Y."/>
            <person name="Shah S."/>
            <person name="Dougan E. K."/>
            <person name="Thang M."/>
            <person name="Chan C."/>
        </authorList>
    </citation>
    <scope>NUCLEOTIDE SEQUENCE [LARGE SCALE GENOMIC DNA]</scope>
</reference>
<accession>A0ABN9VGS8</accession>
<evidence type="ECO:0000313" key="2">
    <source>
        <dbReference type="EMBL" id="CAK0871487.1"/>
    </source>
</evidence>
<sequence>MHSVGRLLFYRWPEKHACLADLLAPVHEVVQRCSWHIVFLKIPTGCGRGAVGTAEEGTGCAEYHLSAPTEEAAAVARINIARLFRGEPMLCKKDSVGTPRAAAAWLEGAPPVRAFIAGRDVELMDFVEFGEHDVLQALSHMANKMHPYLVKTRSGRGRSKADITQLMRALTQLEPGRATASNALLRRVLPVISQAKMMETPPSGAPSFAKALLDTSSERSTAKLRPGLGDAEQSVQSAIFLLLEELILEAGSTLRSGRARCPRTAYLRAPPAPRDAREGKGKGKGRQKSRKPKAQEVSKLVMIKARTQLECTLPRSNGKLSAMWIGRHDAVEEWMHGGWQKGAETPCALGTLRMVASTSPDGRTISASPPVGLLPDSSEGLPVPVPPGQPLRVIAVLLADMHEAYLIHETFRQTLRGTLSVLPAALCSAAREAVPAELHCADVLMRLILGLDVTRAAVSASSAADVAVEMAAGAAQSQTRRDLLRRVETMLMETLILMTATHNAAAKFLVVEPTREMCAAAVARLDRGLNRIGISQGVARVGYDEDRLNEQRAQARSVLRAVDHCVELLKRKCGTGREGAARQLICALLARRHAFLDQHHYSDRGQRRATILSGLRALVLTPAKLLELRTGKNELSGLLEDRGIAWALFADEMQRYSWKMVGAMGTGCSMAILTGDVDQARDPRGPRAPQGSTGSRKELATLRGGRVDSDELRGAWSSAANWIPLGKAAQTCKLAESFRLGAAGVALLQCMFPGRHSHMVSARGVRGGPEDCLVLLAPVERLRDWEHKAATSDIIWSPTFVRHCASILAVQLVVLLSGNDDGGRAGGIQVVSFLNGFLNEFKAFLAVHLSELCARAHEHLRLPLPPGGSTIYGYSSACRAKLLCISVALAAGGGDGPVEILQRHLQFIATSRYSKRLHVVVEDLRGEIMLPDNNSALSTEGVFLGLKQRWDFAIHSDYSEAQIQIWQRKAHQQMPWVRLIDFGEKEWTRLRVPVRFREAVRDDAAPPAFYSAVYWHRLQHPSIPRSADWEEVQQFVRAVGRTRSARRADVAARLQQTGQDAVETETSPDDEEEWACLDGSLKWNPDCAKAGDPPVFRTDVIQIFAEESDPDIDYADEEDMMRRGPPVEFLEERWPGVAVDAVCVHLRSETEVNISFPVAAELLLSDWEWAATAPATGRDDDPNWLVRHVSKTAWEFFKEPGRGKALLTAGAGIERNTRRRKKQLTTLGEDTFVLCQARSDRPAFCIDVMERQVRVDLEESAVGDEGAGDSMVETEWSHAYVAMGLFLQHSSQTALLARVYNLDLAVCFVKAVCRALRVCVRDGAIWASEDDAGRALRASFQLSLEEDGVPVDRALPGRPLHEIDSALRLSTIVKVFCLLF</sequence>
<organism evidence="2 3">
    <name type="scientific">Prorocentrum cordatum</name>
    <dbReference type="NCBI Taxonomy" id="2364126"/>
    <lineage>
        <taxon>Eukaryota</taxon>
        <taxon>Sar</taxon>
        <taxon>Alveolata</taxon>
        <taxon>Dinophyceae</taxon>
        <taxon>Prorocentrales</taxon>
        <taxon>Prorocentraceae</taxon>
        <taxon>Prorocentrum</taxon>
    </lineage>
</organism>
<evidence type="ECO:0000256" key="1">
    <source>
        <dbReference type="SAM" id="MobiDB-lite"/>
    </source>
</evidence>
<feature type="compositionally biased region" description="Basic residues" evidence="1">
    <location>
        <begin position="282"/>
        <end position="292"/>
    </location>
</feature>
<feature type="region of interest" description="Disordered" evidence="1">
    <location>
        <begin position="265"/>
        <end position="297"/>
    </location>
</feature>
<dbReference type="EMBL" id="CAUYUJ010017076">
    <property type="protein sequence ID" value="CAK0871487.1"/>
    <property type="molecule type" value="Genomic_DNA"/>
</dbReference>
<evidence type="ECO:0000313" key="3">
    <source>
        <dbReference type="Proteomes" id="UP001189429"/>
    </source>
</evidence>
<protein>
    <submittedName>
        <fullName evidence="2">Uncharacterized protein</fullName>
    </submittedName>
</protein>
<comment type="caution">
    <text evidence="2">The sequence shown here is derived from an EMBL/GenBank/DDBJ whole genome shotgun (WGS) entry which is preliminary data.</text>
</comment>
<proteinExistence type="predicted"/>
<dbReference type="Proteomes" id="UP001189429">
    <property type="component" value="Unassembled WGS sequence"/>
</dbReference>